<dbReference type="Proteomes" id="UP001165960">
    <property type="component" value="Unassembled WGS sequence"/>
</dbReference>
<reference evidence="1" key="1">
    <citation type="submission" date="2022-04" db="EMBL/GenBank/DDBJ databases">
        <title>Genome of the entomopathogenic fungus Entomophthora muscae.</title>
        <authorList>
            <person name="Elya C."/>
            <person name="Lovett B.R."/>
            <person name="Lee E."/>
            <person name="Macias A.M."/>
            <person name="Hajek A.E."/>
            <person name="De Bivort B.L."/>
            <person name="Kasson M.T."/>
            <person name="De Fine Licht H.H."/>
            <person name="Stajich J.E."/>
        </authorList>
    </citation>
    <scope>NUCLEOTIDE SEQUENCE</scope>
    <source>
        <strain evidence="1">Berkeley</strain>
    </source>
</reference>
<gene>
    <name evidence="1" type="ORF">DSO57_1012816</name>
</gene>
<proteinExistence type="predicted"/>
<accession>A0ACC2RKI9</accession>
<keyword evidence="2" id="KW-1185">Reference proteome</keyword>
<name>A0ACC2RKI9_9FUNG</name>
<sequence length="113" mass="12248">MLVPLAKFVIFTLVLALFLIWSTSPKLWTCISSSVYLAGVNLYNLLHLLDNLPGKATGLLFTGETLVCSLTCNNVEFALPSEAPTNHLCENSCMADPEESVALPPINIMPITP</sequence>
<dbReference type="EMBL" id="QTSX02007146">
    <property type="protein sequence ID" value="KAJ9050613.1"/>
    <property type="molecule type" value="Genomic_DNA"/>
</dbReference>
<protein>
    <submittedName>
        <fullName evidence="1">Uncharacterized protein</fullName>
    </submittedName>
</protein>
<organism evidence="1 2">
    <name type="scientific">Entomophthora muscae</name>
    <dbReference type="NCBI Taxonomy" id="34485"/>
    <lineage>
        <taxon>Eukaryota</taxon>
        <taxon>Fungi</taxon>
        <taxon>Fungi incertae sedis</taxon>
        <taxon>Zoopagomycota</taxon>
        <taxon>Entomophthoromycotina</taxon>
        <taxon>Entomophthoromycetes</taxon>
        <taxon>Entomophthorales</taxon>
        <taxon>Entomophthoraceae</taxon>
        <taxon>Entomophthora</taxon>
    </lineage>
</organism>
<evidence type="ECO:0000313" key="1">
    <source>
        <dbReference type="EMBL" id="KAJ9050613.1"/>
    </source>
</evidence>
<comment type="caution">
    <text evidence="1">The sequence shown here is derived from an EMBL/GenBank/DDBJ whole genome shotgun (WGS) entry which is preliminary data.</text>
</comment>
<evidence type="ECO:0000313" key="2">
    <source>
        <dbReference type="Proteomes" id="UP001165960"/>
    </source>
</evidence>